<dbReference type="InterPro" id="IPR020472">
    <property type="entry name" value="WD40_PAC1"/>
</dbReference>
<dbReference type="SMART" id="SM00256">
    <property type="entry name" value="FBOX"/>
    <property type="match status" value="1"/>
</dbReference>
<gene>
    <name evidence="5" type="primary">106067666</name>
</gene>
<evidence type="ECO:0000256" key="1">
    <source>
        <dbReference type="ARBA" id="ARBA00022574"/>
    </source>
</evidence>
<dbReference type="PROSITE" id="PS50294">
    <property type="entry name" value="WD_REPEATS_REGION"/>
    <property type="match status" value="2"/>
</dbReference>
<dbReference type="InterPro" id="IPR036322">
    <property type="entry name" value="WD40_repeat_dom_sf"/>
</dbReference>
<feature type="domain" description="F-box" evidence="4">
    <location>
        <begin position="90"/>
        <end position="136"/>
    </location>
</feature>
<dbReference type="AlphaFoldDB" id="A0A2C9KU49"/>
<dbReference type="VEuPathDB" id="VectorBase:BGLAX_032373"/>
<dbReference type="InterPro" id="IPR036047">
    <property type="entry name" value="F-box-like_dom_sf"/>
</dbReference>
<dbReference type="SUPFAM" id="SSF50978">
    <property type="entry name" value="WD40 repeat-like"/>
    <property type="match status" value="1"/>
</dbReference>
<reference evidence="5" key="1">
    <citation type="submission" date="2020-05" db="UniProtKB">
        <authorList>
            <consortium name="EnsemblMetazoa"/>
        </authorList>
    </citation>
    <scope>IDENTIFICATION</scope>
    <source>
        <strain evidence="5">BB02</strain>
    </source>
</reference>
<feature type="repeat" description="WD" evidence="3">
    <location>
        <begin position="187"/>
        <end position="227"/>
    </location>
</feature>
<evidence type="ECO:0000313" key="6">
    <source>
        <dbReference type="Proteomes" id="UP000076420"/>
    </source>
</evidence>
<dbReference type="PANTHER" id="PTHR22847:SF736">
    <property type="entry name" value="F-BOX DOMAIN-CONTAINING PROTEIN"/>
    <property type="match status" value="1"/>
</dbReference>
<dbReference type="PROSITE" id="PS50181">
    <property type="entry name" value="FBOX"/>
    <property type="match status" value="1"/>
</dbReference>
<feature type="repeat" description="WD" evidence="3">
    <location>
        <begin position="228"/>
        <end position="267"/>
    </location>
</feature>
<proteinExistence type="predicted"/>
<evidence type="ECO:0000259" key="4">
    <source>
        <dbReference type="PROSITE" id="PS50181"/>
    </source>
</evidence>
<evidence type="ECO:0000256" key="2">
    <source>
        <dbReference type="ARBA" id="ARBA00022737"/>
    </source>
</evidence>
<dbReference type="PRINTS" id="PR00320">
    <property type="entry name" value="GPROTEINBRPT"/>
</dbReference>
<dbReference type="STRING" id="6526.A0A2C9KU49"/>
<dbReference type="InterPro" id="IPR001680">
    <property type="entry name" value="WD40_rpt"/>
</dbReference>
<keyword evidence="2" id="KW-0677">Repeat</keyword>
<dbReference type="InterPro" id="IPR015943">
    <property type="entry name" value="WD40/YVTN_repeat-like_dom_sf"/>
</dbReference>
<dbReference type="Pfam" id="PF12937">
    <property type="entry name" value="F-box-like"/>
    <property type="match status" value="1"/>
</dbReference>
<dbReference type="SUPFAM" id="SSF81383">
    <property type="entry name" value="F-box domain"/>
    <property type="match status" value="1"/>
</dbReference>
<accession>A0A2C9KU49</accession>
<dbReference type="SMART" id="SM00320">
    <property type="entry name" value="WD40"/>
    <property type="match status" value="4"/>
</dbReference>
<dbReference type="Gene3D" id="1.20.1280.50">
    <property type="match status" value="1"/>
</dbReference>
<organism evidence="5 6">
    <name type="scientific">Biomphalaria glabrata</name>
    <name type="common">Bloodfluke planorb</name>
    <name type="synonym">Freshwater snail</name>
    <dbReference type="NCBI Taxonomy" id="6526"/>
    <lineage>
        <taxon>Eukaryota</taxon>
        <taxon>Metazoa</taxon>
        <taxon>Spiralia</taxon>
        <taxon>Lophotrochozoa</taxon>
        <taxon>Mollusca</taxon>
        <taxon>Gastropoda</taxon>
        <taxon>Heterobranchia</taxon>
        <taxon>Euthyneura</taxon>
        <taxon>Panpulmonata</taxon>
        <taxon>Hygrophila</taxon>
        <taxon>Lymnaeoidea</taxon>
        <taxon>Planorbidae</taxon>
        <taxon>Biomphalaria</taxon>
    </lineage>
</organism>
<dbReference type="KEGG" id="bgt:106067666"/>
<dbReference type="Proteomes" id="UP000076420">
    <property type="component" value="Unassembled WGS sequence"/>
</dbReference>
<name>A0A2C9KU49_BIOGL</name>
<feature type="repeat" description="WD" evidence="3">
    <location>
        <begin position="268"/>
        <end position="294"/>
    </location>
</feature>
<evidence type="ECO:0000313" key="5">
    <source>
        <dbReference type="EnsemblMetazoa" id="BGLB023480-PA"/>
    </source>
</evidence>
<dbReference type="OrthoDB" id="5580488at2759"/>
<dbReference type="Gene3D" id="2.130.10.10">
    <property type="entry name" value="YVTN repeat-like/Quinoprotein amine dehydrogenase"/>
    <property type="match status" value="1"/>
</dbReference>
<dbReference type="PROSITE" id="PS00678">
    <property type="entry name" value="WD_REPEATS_1"/>
    <property type="match status" value="2"/>
</dbReference>
<dbReference type="VEuPathDB" id="VectorBase:BGLB023480"/>
<dbReference type="EnsemblMetazoa" id="BGLB023480-RA">
    <property type="protein sequence ID" value="BGLB023480-PA"/>
    <property type="gene ID" value="BGLB023480"/>
</dbReference>
<sequence length="294" mass="33169">MSSNFSSTLSLYRTPRNKKTDSMNDTNVSMSDTVTVSVLNLPTEAKELLNCYRHRWTDSKRNEFLEQLILSLDPRQIYFVSKYLSFKQQKDLVGLLPRKLALKILSHLSVRGLLIACKVSKRWHSLASSNTLWKTKCHEVTIHVPVPSKPNWNVQCVTCYGDKVATGSADQTIIIWDIHTGVMEQTLTGHSKGVWCVQFFTKHLLLSGSFDTTIRMWNLRTGQTTRTFFGHMNQVLCLKLRGTLMVSGSQDKMAKLWDVGRTLLVHTLSGHSAAVFSVDMSEDCQVIVTAAGDK</sequence>
<dbReference type="InterPro" id="IPR001810">
    <property type="entry name" value="F-box_dom"/>
</dbReference>
<dbReference type="PANTHER" id="PTHR22847">
    <property type="entry name" value="WD40 REPEAT PROTEIN"/>
    <property type="match status" value="1"/>
</dbReference>
<dbReference type="Pfam" id="PF00400">
    <property type="entry name" value="WD40"/>
    <property type="match status" value="4"/>
</dbReference>
<dbReference type="PROSITE" id="PS50082">
    <property type="entry name" value="WD_REPEATS_2"/>
    <property type="match status" value="4"/>
</dbReference>
<evidence type="ECO:0000256" key="3">
    <source>
        <dbReference type="PROSITE-ProRule" id="PRU00221"/>
    </source>
</evidence>
<protein>
    <recommendedName>
        <fullName evidence="4">F-box domain-containing protein</fullName>
    </recommendedName>
</protein>
<keyword evidence="1 3" id="KW-0853">WD repeat</keyword>
<feature type="repeat" description="WD" evidence="3">
    <location>
        <begin position="161"/>
        <end position="186"/>
    </location>
</feature>
<dbReference type="InterPro" id="IPR019775">
    <property type="entry name" value="WD40_repeat_CS"/>
</dbReference>